<dbReference type="AlphaFoldDB" id="A0A367IXR1"/>
<evidence type="ECO:0000313" key="3">
    <source>
        <dbReference type="Proteomes" id="UP000252139"/>
    </source>
</evidence>
<organism evidence="2 3">
    <name type="scientific">Rhizopus azygosporus</name>
    <name type="common">Rhizopus microsporus var. azygosporus</name>
    <dbReference type="NCBI Taxonomy" id="86630"/>
    <lineage>
        <taxon>Eukaryota</taxon>
        <taxon>Fungi</taxon>
        <taxon>Fungi incertae sedis</taxon>
        <taxon>Mucoromycota</taxon>
        <taxon>Mucoromycotina</taxon>
        <taxon>Mucoromycetes</taxon>
        <taxon>Mucorales</taxon>
        <taxon>Mucorineae</taxon>
        <taxon>Rhizopodaceae</taxon>
        <taxon>Rhizopus</taxon>
    </lineage>
</organism>
<feature type="region of interest" description="Disordered" evidence="1">
    <location>
        <begin position="1"/>
        <end position="28"/>
    </location>
</feature>
<keyword evidence="3" id="KW-1185">Reference proteome</keyword>
<feature type="compositionally biased region" description="Basic and acidic residues" evidence="1">
    <location>
        <begin position="12"/>
        <end position="28"/>
    </location>
</feature>
<evidence type="ECO:0000313" key="2">
    <source>
        <dbReference type="EMBL" id="RCH82485.1"/>
    </source>
</evidence>
<feature type="non-terminal residue" evidence="2">
    <location>
        <position position="1"/>
    </location>
</feature>
<accession>A0A367IXR1</accession>
<dbReference type="EMBL" id="PJQL01002997">
    <property type="protein sequence ID" value="RCH82485.1"/>
    <property type="molecule type" value="Genomic_DNA"/>
</dbReference>
<proteinExistence type="predicted"/>
<name>A0A367IXR1_RHIAZ</name>
<sequence length="54" mass="6248">EDVSNSTAVTRMELKTGELHDPHEIHETDEHHDLYEVHSPQEVQTSQPQLFLVL</sequence>
<reference evidence="2 3" key="1">
    <citation type="journal article" date="2018" name="G3 (Bethesda)">
        <title>Phylogenetic and Phylogenomic Definition of Rhizopus Species.</title>
        <authorList>
            <person name="Gryganskyi A.P."/>
            <person name="Golan J."/>
            <person name="Dolatabadi S."/>
            <person name="Mondo S."/>
            <person name="Robb S."/>
            <person name="Idnurm A."/>
            <person name="Muszewska A."/>
            <person name="Steczkiewicz K."/>
            <person name="Masonjones S."/>
            <person name="Liao H.L."/>
            <person name="Gajdeczka M.T."/>
            <person name="Anike F."/>
            <person name="Vuek A."/>
            <person name="Anishchenko I.M."/>
            <person name="Voigt K."/>
            <person name="de Hoog G.S."/>
            <person name="Smith M.E."/>
            <person name="Heitman J."/>
            <person name="Vilgalys R."/>
            <person name="Stajich J.E."/>
        </authorList>
    </citation>
    <scope>NUCLEOTIDE SEQUENCE [LARGE SCALE GENOMIC DNA]</scope>
    <source>
        <strain evidence="2 3">CBS 357.93</strain>
    </source>
</reference>
<dbReference type="Proteomes" id="UP000252139">
    <property type="component" value="Unassembled WGS sequence"/>
</dbReference>
<protein>
    <submittedName>
        <fullName evidence="2">Uncharacterized protein</fullName>
    </submittedName>
</protein>
<comment type="caution">
    <text evidence="2">The sequence shown here is derived from an EMBL/GenBank/DDBJ whole genome shotgun (WGS) entry which is preliminary data.</text>
</comment>
<gene>
    <name evidence="2" type="ORF">CU097_003234</name>
</gene>
<evidence type="ECO:0000256" key="1">
    <source>
        <dbReference type="SAM" id="MobiDB-lite"/>
    </source>
</evidence>